<reference evidence="1 2" key="2">
    <citation type="journal article" date="2017" name="Front. Plant Sci.">
        <title>Gene Classification and Mining of Molecular Markers Useful in Red Clover (Trifolium pratense) Breeding.</title>
        <authorList>
            <person name="Istvanek J."/>
            <person name="Dluhosova J."/>
            <person name="Dluhos P."/>
            <person name="Patkova L."/>
            <person name="Nedelnik J."/>
            <person name="Repkova J."/>
        </authorList>
    </citation>
    <scope>NUCLEOTIDE SEQUENCE [LARGE SCALE GENOMIC DNA]</scope>
    <source>
        <strain evidence="2">cv. Tatra</strain>
        <tissue evidence="1">Young leaves</tissue>
    </source>
</reference>
<name>A0A2K3JNK0_TRIPR</name>
<sequence length="67" mass="7047">MGPDSLLHPLSHSPNPNPLDQSCDILFLRTIHTTPPTWAAQAAAQRWARSSGAVVGDDAAAPMVGDD</sequence>
<accession>A0A2K3JNK0</accession>
<reference evidence="1 2" key="1">
    <citation type="journal article" date="2014" name="Am. J. Bot.">
        <title>Genome assembly and annotation for red clover (Trifolium pratense; Fabaceae).</title>
        <authorList>
            <person name="Istvanek J."/>
            <person name="Jaros M."/>
            <person name="Krenek A."/>
            <person name="Repkova J."/>
        </authorList>
    </citation>
    <scope>NUCLEOTIDE SEQUENCE [LARGE SCALE GENOMIC DNA]</scope>
    <source>
        <strain evidence="2">cv. Tatra</strain>
        <tissue evidence="1">Young leaves</tissue>
    </source>
</reference>
<gene>
    <name evidence="1" type="ORF">L195_g049253</name>
</gene>
<dbReference type="Proteomes" id="UP000236291">
    <property type="component" value="Unassembled WGS sequence"/>
</dbReference>
<dbReference type="AlphaFoldDB" id="A0A2K3JNK0"/>
<evidence type="ECO:0000313" key="1">
    <source>
        <dbReference type="EMBL" id="PNX55623.1"/>
    </source>
</evidence>
<comment type="caution">
    <text evidence="1">The sequence shown here is derived from an EMBL/GenBank/DDBJ whole genome shotgun (WGS) entry which is preliminary data.</text>
</comment>
<protein>
    <submittedName>
        <fullName evidence="1">Uncharacterized protein</fullName>
    </submittedName>
</protein>
<organism evidence="1 2">
    <name type="scientific">Trifolium pratense</name>
    <name type="common">Red clover</name>
    <dbReference type="NCBI Taxonomy" id="57577"/>
    <lineage>
        <taxon>Eukaryota</taxon>
        <taxon>Viridiplantae</taxon>
        <taxon>Streptophyta</taxon>
        <taxon>Embryophyta</taxon>
        <taxon>Tracheophyta</taxon>
        <taxon>Spermatophyta</taxon>
        <taxon>Magnoliopsida</taxon>
        <taxon>eudicotyledons</taxon>
        <taxon>Gunneridae</taxon>
        <taxon>Pentapetalae</taxon>
        <taxon>rosids</taxon>
        <taxon>fabids</taxon>
        <taxon>Fabales</taxon>
        <taxon>Fabaceae</taxon>
        <taxon>Papilionoideae</taxon>
        <taxon>50 kb inversion clade</taxon>
        <taxon>NPAAA clade</taxon>
        <taxon>Hologalegina</taxon>
        <taxon>IRL clade</taxon>
        <taxon>Trifolieae</taxon>
        <taxon>Trifolium</taxon>
    </lineage>
</organism>
<proteinExistence type="predicted"/>
<evidence type="ECO:0000313" key="2">
    <source>
        <dbReference type="Proteomes" id="UP000236291"/>
    </source>
</evidence>
<dbReference type="EMBL" id="ASHM01072219">
    <property type="protein sequence ID" value="PNX55623.1"/>
    <property type="molecule type" value="Genomic_DNA"/>
</dbReference>